<comment type="caution">
    <text evidence="2">The sequence shown here is derived from an EMBL/GenBank/DDBJ whole genome shotgun (WGS) entry which is preliminary data.</text>
</comment>
<keyword evidence="1" id="KW-0472">Membrane</keyword>
<proteinExistence type="predicted"/>
<keyword evidence="1" id="KW-1133">Transmembrane helix</keyword>
<accession>X0ZVK0</accession>
<evidence type="ECO:0000256" key="1">
    <source>
        <dbReference type="SAM" id="Phobius"/>
    </source>
</evidence>
<dbReference type="AlphaFoldDB" id="X0ZVK0"/>
<dbReference type="EMBL" id="BART01009198">
    <property type="protein sequence ID" value="GAG64508.1"/>
    <property type="molecule type" value="Genomic_DNA"/>
</dbReference>
<organism evidence="2">
    <name type="scientific">marine sediment metagenome</name>
    <dbReference type="NCBI Taxonomy" id="412755"/>
    <lineage>
        <taxon>unclassified sequences</taxon>
        <taxon>metagenomes</taxon>
        <taxon>ecological metagenomes</taxon>
    </lineage>
</organism>
<evidence type="ECO:0000313" key="2">
    <source>
        <dbReference type="EMBL" id="GAG64508.1"/>
    </source>
</evidence>
<gene>
    <name evidence="2" type="ORF">S01H4_20452</name>
</gene>
<feature type="transmembrane region" description="Helical" evidence="1">
    <location>
        <begin position="6"/>
        <end position="29"/>
    </location>
</feature>
<name>X0ZVK0_9ZZZZ</name>
<keyword evidence="1" id="KW-0812">Transmembrane</keyword>
<reference evidence="2" key="1">
    <citation type="journal article" date="2014" name="Front. Microbiol.">
        <title>High frequency of phylogenetically diverse reductive dehalogenase-homologous genes in deep subseafloor sedimentary metagenomes.</title>
        <authorList>
            <person name="Kawai M."/>
            <person name="Futagami T."/>
            <person name="Toyoda A."/>
            <person name="Takaki Y."/>
            <person name="Nishi S."/>
            <person name="Hori S."/>
            <person name="Arai W."/>
            <person name="Tsubouchi T."/>
            <person name="Morono Y."/>
            <person name="Uchiyama I."/>
            <person name="Ito T."/>
            <person name="Fujiyama A."/>
            <person name="Inagaki F."/>
            <person name="Takami H."/>
        </authorList>
    </citation>
    <scope>NUCLEOTIDE SEQUENCE</scope>
    <source>
        <strain evidence="2">Expedition CK06-06</strain>
    </source>
</reference>
<sequence>MFDSMVYILIFVAFIYGAAVLFLICLASYSLRRYFLLKELIASYHQSKQADKQEQAFNNFVHSCNFFLNIQHIKDEEVAELFLLKFSEAWSVFSQQHNFQSTDFHIGFNIFDTSISKKLTQELVHGGFALFNSGDYTE</sequence>
<protein>
    <submittedName>
        <fullName evidence="2">Uncharacterized protein</fullName>
    </submittedName>
</protein>